<dbReference type="InterPro" id="IPR006683">
    <property type="entry name" value="Thioestr_dom"/>
</dbReference>
<evidence type="ECO:0000313" key="3">
    <source>
        <dbReference type="Proteomes" id="UP000242972"/>
    </source>
</evidence>
<comment type="caution">
    <text evidence="2">The sequence shown here is derived from an EMBL/GenBank/DDBJ whole genome shotgun (WGS) entry which is preliminary data.</text>
</comment>
<dbReference type="Pfam" id="PF03061">
    <property type="entry name" value="4HBT"/>
    <property type="match status" value="1"/>
</dbReference>
<dbReference type="InterPro" id="IPR029069">
    <property type="entry name" value="HotDog_dom_sf"/>
</dbReference>
<evidence type="ECO:0000313" key="2">
    <source>
        <dbReference type="EMBL" id="PSR32525.1"/>
    </source>
</evidence>
<protein>
    <submittedName>
        <fullName evidence="2">PaaI family thioesterase</fullName>
    </submittedName>
</protein>
<name>A0A2T2XDF1_9FIRM</name>
<feature type="domain" description="Thioesterase" evidence="1">
    <location>
        <begin position="48"/>
        <end position="119"/>
    </location>
</feature>
<organism evidence="2 3">
    <name type="scientific">Sulfobacillus benefaciens</name>
    <dbReference type="NCBI Taxonomy" id="453960"/>
    <lineage>
        <taxon>Bacteria</taxon>
        <taxon>Bacillati</taxon>
        <taxon>Bacillota</taxon>
        <taxon>Clostridia</taxon>
        <taxon>Eubacteriales</taxon>
        <taxon>Clostridiales Family XVII. Incertae Sedis</taxon>
        <taxon>Sulfobacillus</taxon>
    </lineage>
</organism>
<proteinExistence type="predicted"/>
<dbReference type="SUPFAM" id="SSF54637">
    <property type="entry name" value="Thioesterase/thiol ester dehydrase-isomerase"/>
    <property type="match status" value="1"/>
</dbReference>
<dbReference type="AlphaFoldDB" id="A0A2T2XDF1"/>
<evidence type="ECO:0000259" key="1">
    <source>
        <dbReference type="Pfam" id="PF03061"/>
    </source>
</evidence>
<accession>A0A2T2XDF1</accession>
<dbReference type="Proteomes" id="UP000242972">
    <property type="component" value="Unassembled WGS sequence"/>
</dbReference>
<sequence>MTEFDWENNYCVICGTKNPAGLGVRFTLSESGSEAQVTVGPSWQGFEGMVQGGIITGLLDDAMWYAIYGAHQVSTVTAEITVRFLLPVKILVPSIVEGHVVQYRRRLQVAQATISQAGQVCATAQGRFMPKPELAE</sequence>
<dbReference type="CDD" id="cd03443">
    <property type="entry name" value="PaaI_thioesterase"/>
    <property type="match status" value="1"/>
</dbReference>
<dbReference type="EMBL" id="PXYW01000038">
    <property type="protein sequence ID" value="PSR32525.1"/>
    <property type="molecule type" value="Genomic_DNA"/>
</dbReference>
<gene>
    <name evidence="2" type="ORF">C7B46_13975</name>
</gene>
<reference evidence="2 3" key="1">
    <citation type="journal article" date="2014" name="BMC Genomics">
        <title>Comparison of environmental and isolate Sulfobacillus genomes reveals diverse carbon, sulfur, nitrogen, and hydrogen metabolisms.</title>
        <authorList>
            <person name="Justice N.B."/>
            <person name="Norman A."/>
            <person name="Brown C.T."/>
            <person name="Singh A."/>
            <person name="Thomas B.C."/>
            <person name="Banfield J.F."/>
        </authorList>
    </citation>
    <scope>NUCLEOTIDE SEQUENCE [LARGE SCALE GENOMIC DNA]</scope>
    <source>
        <strain evidence="2">AMDSBA4</strain>
    </source>
</reference>
<dbReference type="Gene3D" id="3.10.129.10">
    <property type="entry name" value="Hotdog Thioesterase"/>
    <property type="match status" value="1"/>
</dbReference>